<proteinExistence type="predicted"/>
<accession>A0A1M6W8E9</accession>
<sequence>MKFCKSITYHHNTKTTCFAFEEMMVCDPL</sequence>
<dbReference type="AlphaFoldDB" id="A0A1M6W8E9"/>
<name>A0A1M6W8E9_XYLRU</name>
<dbReference type="EMBL" id="FRBD01000015">
    <property type="protein sequence ID" value="SHK89765.1"/>
    <property type="molecule type" value="Genomic_DNA"/>
</dbReference>
<reference evidence="1 2" key="1">
    <citation type="submission" date="2016-11" db="EMBL/GenBank/DDBJ databases">
        <authorList>
            <person name="Jaros S."/>
            <person name="Januszkiewicz K."/>
            <person name="Wedrychowicz H."/>
        </authorList>
    </citation>
    <scope>NUCLEOTIDE SEQUENCE [LARGE SCALE GENOMIC DNA]</scope>
    <source>
        <strain evidence="1 2">KHT3</strain>
    </source>
</reference>
<evidence type="ECO:0000313" key="1">
    <source>
        <dbReference type="EMBL" id="SHK89765.1"/>
    </source>
</evidence>
<gene>
    <name evidence="1" type="ORF">SAMN05216463_115101</name>
</gene>
<evidence type="ECO:0000313" key="2">
    <source>
        <dbReference type="Proteomes" id="UP000184130"/>
    </source>
</evidence>
<protein>
    <submittedName>
        <fullName evidence="1">Uncharacterized protein</fullName>
    </submittedName>
</protein>
<organism evidence="1 2">
    <name type="scientific">Xylanibacter ruminicola</name>
    <name type="common">Prevotella ruminicola</name>
    <dbReference type="NCBI Taxonomy" id="839"/>
    <lineage>
        <taxon>Bacteria</taxon>
        <taxon>Pseudomonadati</taxon>
        <taxon>Bacteroidota</taxon>
        <taxon>Bacteroidia</taxon>
        <taxon>Bacteroidales</taxon>
        <taxon>Prevotellaceae</taxon>
        <taxon>Xylanibacter</taxon>
    </lineage>
</organism>
<dbReference type="Proteomes" id="UP000184130">
    <property type="component" value="Unassembled WGS sequence"/>
</dbReference>